<feature type="domain" description="Smf/DprA SLOG" evidence="3">
    <location>
        <begin position="108"/>
        <end position="322"/>
    </location>
</feature>
<evidence type="ECO:0000259" key="4">
    <source>
        <dbReference type="Pfam" id="PF17782"/>
    </source>
</evidence>
<evidence type="ECO:0000313" key="5">
    <source>
        <dbReference type="EMBL" id="MEM4987795.1"/>
    </source>
</evidence>
<comment type="similarity">
    <text evidence="1">Belongs to the DprA/Smf family.</text>
</comment>
<dbReference type="PANTHER" id="PTHR43022">
    <property type="entry name" value="PROTEIN SMF"/>
    <property type="match status" value="1"/>
</dbReference>
<dbReference type="Gene3D" id="1.10.10.10">
    <property type="entry name" value="Winged helix-like DNA-binding domain superfamily/Winged helix DNA-binding domain"/>
    <property type="match status" value="1"/>
</dbReference>
<protein>
    <submittedName>
        <fullName evidence="5">DNA-processing protein DprA</fullName>
    </submittedName>
</protein>
<dbReference type="InterPro" id="IPR057666">
    <property type="entry name" value="DrpA_SLOG"/>
</dbReference>
<feature type="domain" description="DprA winged helix" evidence="4">
    <location>
        <begin position="338"/>
        <end position="394"/>
    </location>
</feature>
<dbReference type="InterPro" id="IPR003488">
    <property type="entry name" value="DprA"/>
</dbReference>
<name>A0ABU9PUU1_9BURK</name>
<dbReference type="NCBIfam" id="TIGR00732">
    <property type="entry name" value="dprA"/>
    <property type="match status" value="1"/>
</dbReference>
<organism evidence="5 6">
    <name type="scientific">Collimonas rhizosphaerae</name>
    <dbReference type="NCBI Taxonomy" id="3126357"/>
    <lineage>
        <taxon>Bacteria</taxon>
        <taxon>Pseudomonadati</taxon>
        <taxon>Pseudomonadota</taxon>
        <taxon>Betaproteobacteria</taxon>
        <taxon>Burkholderiales</taxon>
        <taxon>Oxalobacteraceae</taxon>
        <taxon>Collimonas</taxon>
    </lineage>
</organism>
<dbReference type="Pfam" id="PF02481">
    <property type="entry name" value="DNA_processg_A"/>
    <property type="match status" value="1"/>
</dbReference>
<dbReference type="EMBL" id="JBANDC010000006">
    <property type="protein sequence ID" value="MEM4987795.1"/>
    <property type="molecule type" value="Genomic_DNA"/>
</dbReference>
<gene>
    <name evidence="5" type="primary">dprA</name>
    <name evidence="5" type="ORF">V8G57_10395</name>
</gene>
<evidence type="ECO:0000313" key="6">
    <source>
        <dbReference type="Proteomes" id="UP001495910"/>
    </source>
</evidence>
<dbReference type="Proteomes" id="UP001495910">
    <property type="component" value="Unassembled WGS sequence"/>
</dbReference>
<comment type="caution">
    <text evidence="5">The sequence shown here is derived from an EMBL/GenBank/DDBJ whole genome shotgun (WGS) entry which is preliminary data.</text>
</comment>
<dbReference type="InterPro" id="IPR041614">
    <property type="entry name" value="DprA_WH"/>
</dbReference>
<dbReference type="Pfam" id="PF17782">
    <property type="entry name" value="WHD_DprA"/>
    <property type="match status" value="1"/>
</dbReference>
<accession>A0ABU9PUU1</accession>
<proteinExistence type="inferred from homology"/>
<dbReference type="PANTHER" id="PTHR43022:SF1">
    <property type="entry name" value="PROTEIN SMF"/>
    <property type="match status" value="1"/>
</dbReference>
<dbReference type="RefSeq" id="WP_342829469.1">
    <property type="nucleotide sequence ID" value="NZ_JBANDC010000006.1"/>
</dbReference>
<feature type="region of interest" description="Disordered" evidence="2">
    <location>
        <begin position="1"/>
        <end position="23"/>
    </location>
</feature>
<reference evidence="5 6" key="1">
    <citation type="submission" date="2024-02" db="EMBL/GenBank/DDBJ databases">
        <title>Draft genome sequence of Collimonas sp. strain H4R21, an effective mineral-weathering bacterial strain isolated from the beech rhizosphere.</title>
        <authorList>
            <person name="Morin E."/>
            <person name="Uroz S."/>
            <person name="Leveau J.H.J."/>
            <person name="Kumar R."/>
            <person name="Rey M.W."/>
            <person name="Pham J."/>
        </authorList>
    </citation>
    <scope>NUCLEOTIDE SEQUENCE [LARGE SCALE GENOMIC DNA]</scope>
    <source>
        <strain evidence="5 6">H4R21</strain>
    </source>
</reference>
<dbReference type="SUPFAM" id="SSF102405">
    <property type="entry name" value="MCP/YpsA-like"/>
    <property type="match status" value="1"/>
</dbReference>
<dbReference type="SUPFAM" id="SSF47781">
    <property type="entry name" value="RuvA domain 2-like"/>
    <property type="match status" value="1"/>
</dbReference>
<keyword evidence="6" id="KW-1185">Reference proteome</keyword>
<dbReference type="Gene3D" id="3.40.50.450">
    <property type="match status" value="1"/>
</dbReference>
<dbReference type="InterPro" id="IPR010994">
    <property type="entry name" value="RuvA_2-like"/>
</dbReference>
<sequence length="401" mass="41317">MATINNDTLDDDGGGVSGRPPAAYTATDADELAAWLRLEQTAGVGAETARRLLAAFGLPANIFSSSFSALHKVVPERIAYALLAAPSDAVQALTERTREWLQQPGNRLLTLADSSYPQALLDISDPPLMLYVKGRTELLERPAMAVVGSRNATVQGVANADRFAEILSQRGLTIISGMALGIDAAAHQGALRGAAGRPEGGSTVAVIGTGADIVYPARNRGLAHQIAEAGCIVSEYPLGMPGVAANFPRRNRIISGLARGVLVVEAAAQSGSLITARMAAEQGRDVFAIPGSIHSPLSKGCHQLIKQGAKLVESAQDILEELGSLQAAAAIPAEPAVAPDAAPADSGGQELLAILGHDPVGFDELAARSGSDAASLSGQLLELELAGLVEVLPGAIYRRVG</sequence>
<evidence type="ECO:0000259" key="3">
    <source>
        <dbReference type="Pfam" id="PF02481"/>
    </source>
</evidence>
<dbReference type="InterPro" id="IPR036388">
    <property type="entry name" value="WH-like_DNA-bd_sf"/>
</dbReference>
<evidence type="ECO:0000256" key="2">
    <source>
        <dbReference type="SAM" id="MobiDB-lite"/>
    </source>
</evidence>
<evidence type="ECO:0000256" key="1">
    <source>
        <dbReference type="ARBA" id="ARBA00006525"/>
    </source>
</evidence>